<sequence length="125" mass="14004">MISALVQIDQHVPMCVCVYILFRANIRSLFPLQTAPSGGSALGIFSHLYLKLLPRKSVSHYFSFFLPSFKHVTYSTSRAELGKEWKQEGKIKKCEEKNRDGSATTAKSTNEAHAVKKIPYCAVLP</sequence>
<accession>G0ULS5</accession>
<reference evidence="1" key="1">
    <citation type="journal article" date="2012" name="Proc. Natl. Acad. Sci. U.S.A.">
        <title>Antigenic diversity is generated by distinct evolutionary mechanisms in African trypanosome species.</title>
        <authorList>
            <person name="Jackson A.P."/>
            <person name="Berry A."/>
            <person name="Aslett M."/>
            <person name="Allison H.C."/>
            <person name="Burton P."/>
            <person name="Vavrova-Anderson J."/>
            <person name="Brown R."/>
            <person name="Browne H."/>
            <person name="Corton N."/>
            <person name="Hauser H."/>
            <person name="Gamble J."/>
            <person name="Gilderthorp R."/>
            <person name="Marcello L."/>
            <person name="McQuillan J."/>
            <person name="Otto T.D."/>
            <person name="Quail M.A."/>
            <person name="Sanders M.J."/>
            <person name="van Tonder A."/>
            <person name="Ginger M.L."/>
            <person name="Field M.C."/>
            <person name="Barry J.D."/>
            <person name="Hertz-Fowler C."/>
            <person name="Berriman M."/>
        </authorList>
    </citation>
    <scope>NUCLEOTIDE SEQUENCE</scope>
    <source>
        <strain evidence="1">IL3000</strain>
    </source>
</reference>
<name>G0ULS5_TRYCI</name>
<dbReference type="AlphaFoldDB" id="G0ULS5"/>
<gene>
    <name evidence="1" type="ORF">TCIL3000_5_3110</name>
</gene>
<dbReference type="EMBL" id="HE575318">
    <property type="protein sequence ID" value="CCC90587.1"/>
    <property type="molecule type" value="Genomic_DNA"/>
</dbReference>
<proteinExistence type="predicted"/>
<protein>
    <submittedName>
        <fullName evidence="1">Uncharacterized protein</fullName>
    </submittedName>
</protein>
<organism evidence="1">
    <name type="scientific">Trypanosoma congolense (strain IL3000)</name>
    <dbReference type="NCBI Taxonomy" id="1068625"/>
    <lineage>
        <taxon>Eukaryota</taxon>
        <taxon>Discoba</taxon>
        <taxon>Euglenozoa</taxon>
        <taxon>Kinetoplastea</taxon>
        <taxon>Metakinetoplastina</taxon>
        <taxon>Trypanosomatida</taxon>
        <taxon>Trypanosomatidae</taxon>
        <taxon>Trypanosoma</taxon>
        <taxon>Nannomonas</taxon>
    </lineage>
</organism>
<evidence type="ECO:0000313" key="1">
    <source>
        <dbReference type="EMBL" id="CCC90587.1"/>
    </source>
</evidence>